<keyword evidence="4" id="KW-0963">Cytoplasm</keyword>
<comment type="similarity">
    <text evidence="2">Belongs to the GrpE family.</text>
</comment>
<dbReference type="GO" id="GO:0006457">
    <property type="term" value="P:protein folding"/>
    <property type="evidence" value="ECO:0007669"/>
    <property type="project" value="InterPro"/>
</dbReference>
<dbReference type="SUPFAM" id="SSF51064">
    <property type="entry name" value="Head domain of nucleotide exchange factor GrpE"/>
    <property type="match status" value="1"/>
</dbReference>
<dbReference type="GO" id="GO:0051082">
    <property type="term" value="F:unfolded protein binding"/>
    <property type="evidence" value="ECO:0007669"/>
    <property type="project" value="TreeGrafter"/>
</dbReference>
<dbReference type="HAMAP" id="MF_01151">
    <property type="entry name" value="GrpE"/>
    <property type="match status" value="1"/>
</dbReference>
<sequence length="187" mass="21331">KTIQADEGAGRASRQDRQLQKEKDELFGKLQRVSADYANFQKRVPKQITDTICYEKERIIKTLLSALDNFESALGGLQNAHSAENADVLIKGVRIIYDQMLDILKSHGVEQIKALGEKFDPALHEAMTQKVEPEREENIVLEEFQKGYKLNGRVIRPTKVIVNKLTEEQEIRRSGEQEIREVDNPAT</sequence>
<dbReference type="GO" id="GO:0005737">
    <property type="term" value="C:cytoplasm"/>
    <property type="evidence" value="ECO:0007669"/>
    <property type="project" value="UniProtKB-SubCell"/>
</dbReference>
<dbReference type="InterPro" id="IPR013805">
    <property type="entry name" value="GrpE_CC"/>
</dbReference>
<comment type="subcellular location">
    <subcellularLocation>
        <location evidence="1">Cytoplasm</location>
    </subcellularLocation>
</comment>
<gene>
    <name evidence="7" type="ORF">S03H2_36039</name>
</gene>
<dbReference type="PANTHER" id="PTHR21237:SF23">
    <property type="entry name" value="GRPE PROTEIN HOMOLOG, MITOCHONDRIAL"/>
    <property type="match status" value="1"/>
</dbReference>
<dbReference type="NCBIfam" id="NF010738">
    <property type="entry name" value="PRK14140.1"/>
    <property type="match status" value="1"/>
</dbReference>
<dbReference type="AlphaFoldDB" id="X1HG24"/>
<feature type="non-terminal residue" evidence="7">
    <location>
        <position position="1"/>
    </location>
</feature>
<dbReference type="Pfam" id="PF01025">
    <property type="entry name" value="GrpE"/>
    <property type="match status" value="1"/>
</dbReference>
<dbReference type="InterPro" id="IPR000740">
    <property type="entry name" value="GrpE"/>
</dbReference>
<comment type="subunit">
    <text evidence="3">Homodimer.</text>
</comment>
<dbReference type="PROSITE" id="PS01071">
    <property type="entry name" value="GRPE"/>
    <property type="match status" value="1"/>
</dbReference>
<protein>
    <recommendedName>
        <fullName evidence="8">Nucleotide exchange factor GrpE</fullName>
    </recommendedName>
</protein>
<evidence type="ECO:0000256" key="6">
    <source>
        <dbReference type="ARBA" id="ARBA00023186"/>
    </source>
</evidence>
<keyword evidence="6" id="KW-0143">Chaperone</keyword>
<dbReference type="InterPro" id="IPR009012">
    <property type="entry name" value="GrpE_head"/>
</dbReference>
<organism evidence="7">
    <name type="scientific">marine sediment metagenome</name>
    <dbReference type="NCBI Taxonomy" id="412755"/>
    <lineage>
        <taxon>unclassified sequences</taxon>
        <taxon>metagenomes</taxon>
        <taxon>ecological metagenomes</taxon>
    </lineage>
</organism>
<proteinExistence type="inferred from homology"/>
<dbReference type="GO" id="GO:0000774">
    <property type="term" value="F:adenyl-nucleotide exchange factor activity"/>
    <property type="evidence" value="ECO:0007669"/>
    <property type="project" value="InterPro"/>
</dbReference>
<dbReference type="GO" id="GO:0051087">
    <property type="term" value="F:protein-folding chaperone binding"/>
    <property type="evidence" value="ECO:0007669"/>
    <property type="project" value="InterPro"/>
</dbReference>
<dbReference type="Gene3D" id="3.90.20.20">
    <property type="match status" value="1"/>
</dbReference>
<evidence type="ECO:0000313" key="7">
    <source>
        <dbReference type="EMBL" id="GAH52784.1"/>
    </source>
</evidence>
<reference evidence="7" key="1">
    <citation type="journal article" date="2014" name="Front. Microbiol.">
        <title>High frequency of phylogenetically diverse reductive dehalogenase-homologous genes in deep subseafloor sedimentary metagenomes.</title>
        <authorList>
            <person name="Kawai M."/>
            <person name="Futagami T."/>
            <person name="Toyoda A."/>
            <person name="Takaki Y."/>
            <person name="Nishi S."/>
            <person name="Hori S."/>
            <person name="Arai W."/>
            <person name="Tsubouchi T."/>
            <person name="Morono Y."/>
            <person name="Uchiyama I."/>
            <person name="Ito T."/>
            <person name="Fujiyama A."/>
            <person name="Inagaki F."/>
            <person name="Takami H."/>
        </authorList>
    </citation>
    <scope>NUCLEOTIDE SEQUENCE</scope>
    <source>
        <strain evidence="7">Expedition CK06-06</strain>
    </source>
</reference>
<dbReference type="CDD" id="cd00446">
    <property type="entry name" value="GrpE"/>
    <property type="match status" value="1"/>
</dbReference>
<evidence type="ECO:0000256" key="3">
    <source>
        <dbReference type="ARBA" id="ARBA00011738"/>
    </source>
</evidence>
<dbReference type="PRINTS" id="PR00773">
    <property type="entry name" value="GRPEPROTEIN"/>
</dbReference>
<keyword evidence="5" id="KW-0346">Stress response</keyword>
<dbReference type="Gene3D" id="2.30.22.10">
    <property type="entry name" value="Head domain of nucleotide exchange factor GrpE"/>
    <property type="match status" value="1"/>
</dbReference>
<evidence type="ECO:0008006" key="8">
    <source>
        <dbReference type="Google" id="ProtNLM"/>
    </source>
</evidence>
<comment type="caution">
    <text evidence="7">The sequence shown here is derived from an EMBL/GenBank/DDBJ whole genome shotgun (WGS) entry which is preliminary data.</text>
</comment>
<dbReference type="SUPFAM" id="SSF58014">
    <property type="entry name" value="Coiled-coil domain of nucleotide exchange factor GrpE"/>
    <property type="match status" value="1"/>
</dbReference>
<dbReference type="PANTHER" id="PTHR21237">
    <property type="entry name" value="GRPE PROTEIN"/>
    <property type="match status" value="1"/>
</dbReference>
<evidence type="ECO:0000256" key="1">
    <source>
        <dbReference type="ARBA" id="ARBA00004496"/>
    </source>
</evidence>
<dbReference type="GO" id="GO:0042803">
    <property type="term" value="F:protein homodimerization activity"/>
    <property type="evidence" value="ECO:0007669"/>
    <property type="project" value="InterPro"/>
</dbReference>
<evidence type="ECO:0000256" key="2">
    <source>
        <dbReference type="ARBA" id="ARBA00009054"/>
    </source>
</evidence>
<dbReference type="EMBL" id="BARU01022090">
    <property type="protein sequence ID" value="GAH52784.1"/>
    <property type="molecule type" value="Genomic_DNA"/>
</dbReference>
<evidence type="ECO:0000256" key="5">
    <source>
        <dbReference type="ARBA" id="ARBA00023016"/>
    </source>
</evidence>
<dbReference type="FunFam" id="2.30.22.10:FF:000001">
    <property type="entry name" value="Protein GrpE"/>
    <property type="match status" value="1"/>
</dbReference>
<evidence type="ECO:0000256" key="4">
    <source>
        <dbReference type="ARBA" id="ARBA00022490"/>
    </source>
</evidence>
<accession>X1HG24</accession>
<name>X1HG24_9ZZZZ</name>